<comment type="caution">
    <text evidence="2">The sequence shown here is derived from an EMBL/GenBank/DDBJ whole genome shotgun (WGS) entry which is preliminary data.</text>
</comment>
<dbReference type="Pfam" id="PF22513">
    <property type="entry name" value="FitA-like_RHH"/>
    <property type="match status" value="1"/>
</dbReference>
<dbReference type="AlphaFoldDB" id="A0A8J6U100"/>
<name>A0A8J6U100_9HYPH</name>
<evidence type="ECO:0000259" key="1">
    <source>
        <dbReference type="Pfam" id="PF22513"/>
    </source>
</evidence>
<proteinExistence type="predicted"/>
<dbReference type="InterPro" id="IPR010985">
    <property type="entry name" value="Ribbon_hlx_hlx"/>
</dbReference>
<organism evidence="2 3">
    <name type="scientific">Oryzicola mucosus</name>
    <dbReference type="NCBI Taxonomy" id="2767425"/>
    <lineage>
        <taxon>Bacteria</taxon>
        <taxon>Pseudomonadati</taxon>
        <taxon>Pseudomonadota</taxon>
        <taxon>Alphaproteobacteria</taxon>
        <taxon>Hyphomicrobiales</taxon>
        <taxon>Phyllobacteriaceae</taxon>
        <taxon>Oryzicola</taxon>
    </lineage>
</organism>
<dbReference type="GO" id="GO:0006355">
    <property type="term" value="P:regulation of DNA-templated transcription"/>
    <property type="evidence" value="ECO:0007669"/>
    <property type="project" value="InterPro"/>
</dbReference>
<dbReference type="Proteomes" id="UP000643405">
    <property type="component" value="Unassembled WGS sequence"/>
</dbReference>
<dbReference type="SUPFAM" id="SSF47598">
    <property type="entry name" value="Ribbon-helix-helix"/>
    <property type="match status" value="1"/>
</dbReference>
<evidence type="ECO:0000313" key="3">
    <source>
        <dbReference type="Proteomes" id="UP000643405"/>
    </source>
</evidence>
<reference evidence="2" key="1">
    <citation type="submission" date="2020-09" db="EMBL/GenBank/DDBJ databases">
        <title>Genome seq and assembly of Tianweitania sp.</title>
        <authorList>
            <person name="Chhetri G."/>
        </authorList>
    </citation>
    <scope>NUCLEOTIDE SEQUENCE</scope>
    <source>
        <strain evidence="2">Rool2</strain>
    </source>
</reference>
<sequence length="90" mass="10263">MASMVIRNLPDDVLERFKARAKAKGVSTEQLAREVISEKAGMTREEAWAEIDAIRAKSKPIDRETWEKIWAEHKADQEPRNTFSGEPHGD</sequence>
<dbReference type="RefSeq" id="WP_188165779.1">
    <property type="nucleotide sequence ID" value="NZ_JACVVX010000005.1"/>
</dbReference>
<feature type="domain" description="Antitoxin FitA-like ribbon-helix-helix" evidence="1">
    <location>
        <begin position="2"/>
        <end position="38"/>
    </location>
</feature>
<keyword evidence="3" id="KW-1185">Reference proteome</keyword>
<dbReference type="EMBL" id="JACVVX010000005">
    <property type="protein sequence ID" value="MBD0416351.1"/>
    <property type="molecule type" value="Genomic_DNA"/>
</dbReference>
<protein>
    <recommendedName>
        <fullName evidence="1">Antitoxin FitA-like ribbon-helix-helix domain-containing protein</fullName>
    </recommendedName>
</protein>
<gene>
    <name evidence="2" type="ORF">ICI42_16990</name>
</gene>
<accession>A0A8J6U100</accession>
<evidence type="ECO:0000313" key="2">
    <source>
        <dbReference type="EMBL" id="MBD0416351.1"/>
    </source>
</evidence>
<dbReference type="InterPro" id="IPR053853">
    <property type="entry name" value="FitA-like_RHH"/>
</dbReference>